<feature type="transmembrane region" description="Helical" evidence="6">
    <location>
        <begin position="243"/>
        <end position="261"/>
    </location>
</feature>
<name>A0ABS2TJC0_9ACTO</name>
<keyword evidence="2" id="KW-1003">Cell membrane</keyword>
<dbReference type="Pfam" id="PF03706">
    <property type="entry name" value="LPG_synthase_TM"/>
    <property type="match status" value="1"/>
</dbReference>
<evidence type="ECO:0000256" key="4">
    <source>
        <dbReference type="ARBA" id="ARBA00022989"/>
    </source>
</evidence>
<feature type="transmembrane region" description="Helical" evidence="6">
    <location>
        <begin position="105"/>
        <end position="130"/>
    </location>
</feature>
<evidence type="ECO:0000256" key="2">
    <source>
        <dbReference type="ARBA" id="ARBA00022475"/>
    </source>
</evidence>
<organism evidence="7 8">
    <name type="scientific">Flaviflexus equikiangi</name>
    <dbReference type="NCBI Taxonomy" id="2758573"/>
    <lineage>
        <taxon>Bacteria</taxon>
        <taxon>Bacillati</taxon>
        <taxon>Actinomycetota</taxon>
        <taxon>Actinomycetes</taxon>
        <taxon>Actinomycetales</taxon>
        <taxon>Actinomycetaceae</taxon>
        <taxon>Flaviflexus</taxon>
    </lineage>
</organism>
<evidence type="ECO:0000256" key="6">
    <source>
        <dbReference type="SAM" id="Phobius"/>
    </source>
</evidence>
<feature type="transmembrane region" description="Helical" evidence="6">
    <location>
        <begin position="136"/>
        <end position="159"/>
    </location>
</feature>
<gene>
    <name evidence="7" type="ORF">JVW63_09175</name>
</gene>
<keyword evidence="4 6" id="KW-1133">Transmembrane helix</keyword>
<dbReference type="Proteomes" id="UP000705983">
    <property type="component" value="Unassembled WGS sequence"/>
</dbReference>
<dbReference type="EMBL" id="JAFFJS010000005">
    <property type="protein sequence ID" value="MBM9433862.1"/>
    <property type="molecule type" value="Genomic_DNA"/>
</dbReference>
<evidence type="ECO:0000313" key="7">
    <source>
        <dbReference type="EMBL" id="MBM9433862.1"/>
    </source>
</evidence>
<evidence type="ECO:0000256" key="3">
    <source>
        <dbReference type="ARBA" id="ARBA00022692"/>
    </source>
</evidence>
<evidence type="ECO:0000256" key="1">
    <source>
        <dbReference type="ARBA" id="ARBA00004651"/>
    </source>
</evidence>
<sequence length="292" mass="31155">MLAAVAAAVWAVVGNWAEVSDAMSRLSWWQVALSLTVSIVFVWLTMLAWRVILNDAGDPVPGASARRIFFVSQVAKYLPGGVWNFVAAAEMGTDFNISRRRSVTVLLMSMLVSVLTGLAVASIALLFGPANLIEKYWWVLLVIPALLVVLYPPVLNTVVHRGLTFLKRDGIEKPFSGRAIATAAFWSTGSWILAGGQVWLILTGLGNEATVETYLLTAGGYALAWVVGFLVFFIPAGVGVREVVLAASLAGLVPAGDVVVVVLLSRILFTVADLLLGLGASFSIRRDAKGAL</sequence>
<comment type="subcellular location">
    <subcellularLocation>
        <location evidence="1">Cell membrane</location>
        <topology evidence="1">Multi-pass membrane protein</topology>
    </subcellularLocation>
</comment>
<proteinExistence type="predicted"/>
<reference evidence="8" key="1">
    <citation type="submission" date="2021-02" db="EMBL/GenBank/DDBJ databases">
        <title>Leucobacter sp. CX169.</title>
        <authorList>
            <person name="Cheng Y."/>
        </authorList>
    </citation>
    <scope>NUCLEOTIDE SEQUENCE [LARGE SCALE GENOMIC DNA]</scope>
    <source>
        <strain evidence="8">JY899</strain>
    </source>
</reference>
<feature type="transmembrane region" description="Helical" evidence="6">
    <location>
        <begin position="214"/>
        <end position="236"/>
    </location>
</feature>
<protein>
    <submittedName>
        <fullName evidence="7">Flippase-like domain-containing protein</fullName>
    </submittedName>
</protein>
<evidence type="ECO:0000313" key="8">
    <source>
        <dbReference type="Proteomes" id="UP000705983"/>
    </source>
</evidence>
<feature type="transmembrane region" description="Helical" evidence="6">
    <location>
        <begin position="27"/>
        <end position="49"/>
    </location>
</feature>
<accession>A0ABS2TJC0</accession>
<feature type="transmembrane region" description="Helical" evidence="6">
    <location>
        <begin position="180"/>
        <end position="202"/>
    </location>
</feature>
<dbReference type="InterPro" id="IPR022791">
    <property type="entry name" value="L-PG_synthase/AglD"/>
</dbReference>
<keyword evidence="5 6" id="KW-0472">Membrane</keyword>
<evidence type="ECO:0000256" key="5">
    <source>
        <dbReference type="ARBA" id="ARBA00023136"/>
    </source>
</evidence>
<keyword evidence="8" id="KW-1185">Reference proteome</keyword>
<comment type="caution">
    <text evidence="7">The sequence shown here is derived from an EMBL/GenBank/DDBJ whole genome shotgun (WGS) entry which is preliminary data.</text>
</comment>
<keyword evidence="3 6" id="KW-0812">Transmembrane</keyword>